<dbReference type="EMBL" id="SIHI01000069">
    <property type="protein sequence ID" value="TWT39790.1"/>
    <property type="molecule type" value="Genomic_DNA"/>
</dbReference>
<feature type="transmembrane region" description="Helical" evidence="1">
    <location>
        <begin position="20"/>
        <end position="40"/>
    </location>
</feature>
<keyword evidence="1" id="KW-0472">Membrane</keyword>
<evidence type="ECO:0000313" key="3">
    <source>
        <dbReference type="Proteomes" id="UP000317243"/>
    </source>
</evidence>
<organism evidence="2 3">
    <name type="scientific">Thalassoglobus neptunius</name>
    <dbReference type="NCBI Taxonomy" id="1938619"/>
    <lineage>
        <taxon>Bacteria</taxon>
        <taxon>Pseudomonadati</taxon>
        <taxon>Planctomycetota</taxon>
        <taxon>Planctomycetia</taxon>
        <taxon>Planctomycetales</taxon>
        <taxon>Planctomycetaceae</taxon>
        <taxon>Thalassoglobus</taxon>
    </lineage>
</organism>
<accession>A0A5C5VNX9</accession>
<keyword evidence="3" id="KW-1185">Reference proteome</keyword>
<reference evidence="2 3" key="1">
    <citation type="submission" date="2019-02" db="EMBL/GenBank/DDBJ databases">
        <title>Deep-cultivation of Planctomycetes and their phenomic and genomic characterization uncovers novel biology.</title>
        <authorList>
            <person name="Wiegand S."/>
            <person name="Jogler M."/>
            <person name="Boedeker C."/>
            <person name="Pinto D."/>
            <person name="Vollmers J."/>
            <person name="Rivas-Marin E."/>
            <person name="Kohn T."/>
            <person name="Peeters S.H."/>
            <person name="Heuer A."/>
            <person name="Rast P."/>
            <person name="Oberbeckmann S."/>
            <person name="Bunk B."/>
            <person name="Jeske O."/>
            <person name="Meyerdierks A."/>
            <person name="Storesund J.E."/>
            <person name="Kallscheuer N."/>
            <person name="Luecker S."/>
            <person name="Lage O.M."/>
            <person name="Pohl T."/>
            <person name="Merkel B.J."/>
            <person name="Hornburger P."/>
            <person name="Mueller R.-W."/>
            <person name="Bruemmer F."/>
            <person name="Labrenz M."/>
            <person name="Spormann A.M."/>
            <person name="Op Den Camp H."/>
            <person name="Overmann J."/>
            <person name="Amann R."/>
            <person name="Jetten M.S.M."/>
            <person name="Mascher T."/>
            <person name="Medema M.H."/>
            <person name="Devos D.P."/>
            <person name="Kaster A.-K."/>
            <person name="Ovreas L."/>
            <person name="Rohde M."/>
            <person name="Galperin M.Y."/>
            <person name="Jogler C."/>
        </authorList>
    </citation>
    <scope>NUCLEOTIDE SEQUENCE [LARGE SCALE GENOMIC DNA]</scope>
    <source>
        <strain evidence="2 3">KOR42</strain>
    </source>
</reference>
<dbReference type="RefSeq" id="WP_146512446.1">
    <property type="nucleotide sequence ID" value="NZ_SIHI01000069.1"/>
</dbReference>
<dbReference type="AlphaFoldDB" id="A0A5C5VNX9"/>
<proteinExistence type="predicted"/>
<sequence>MAGIRSFIRGLALWIHQHRVLAEALISFVLMMVAGIYASQFATECQSATDLLTPTFWQKWIHVWGLAAVVMLIVTILLRRLSVYEGKQKLISRLHESFARAILFPRVQHLNLRVFCHKTDPAKQELVPLCSWSWHHYPDNDSRVPYGEENIFVIAKAFRSSDAVAEDLPEGHLDAVPEGVVIWEDLTSVIAASIRDYDVPQCEPIGTVSIDFDRTLAQMGLGTPNAVNEAKELARRYGHLLYQLLKGRT</sequence>
<evidence type="ECO:0000256" key="1">
    <source>
        <dbReference type="SAM" id="Phobius"/>
    </source>
</evidence>
<dbReference type="Proteomes" id="UP000317243">
    <property type="component" value="Unassembled WGS sequence"/>
</dbReference>
<name>A0A5C5VNX9_9PLAN</name>
<keyword evidence="1" id="KW-1133">Transmembrane helix</keyword>
<gene>
    <name evidence="2" type="ORF">KOR42_51680</name>
</gene>
<evidence type="ECO:0000313" key="2">
    <source>
        <dbReference type="EMBL" id="TWT39790.1"/>
    </source>
</evidence>
<protein>
    <submittedName>
        <fullName evidence="2">Uncharacterized protein</fullName>
    </submittedName>
</protein>
<feature type="transmembrane region" description="Helical" evidence="1">
    <location>
        <begin position="60"/>
        <end position="78"/>
    </location>
</feature>
<keyword evidence="1" id="KW-0812">Transmembrane</keyword>
<comment type="caution">
    <text evidence="2">The sequence shown here is derived from an EMBL/GenBank/DDBJ whole genome shotgun (WGS) entry which is preliminary data.</text>
</comment>